<reference evidence="4" key="2">
    <citation type="submission" date="2021-09" db="EMBL/GenBank/DDBJ databases">
        <authorList>
            <person name="Gilroy R."/>
        </authorList>
    </citation>
    <scope>NUCLEOTIDE SEQUENCE</scope>
    <source>
        <strain evidence="4">1277</strain>
    </source>
</reference>
<keyword evidence="2 4" id="KW-0067">ATP-binding</keyword>
<evidence type="ECO:0000259" key="3">
    <source>
        <dbReference type="PROSITE" id="PS50893"/>
    </source>
</evidence>
<dbReference type="Pfam" id="PF00005">
    <property type="entry name" value="ABC_tran"/>
    <property type="match status" value="1"/>
</dbReference>
<dbReference type="GO" id="GO:0005886">
    <property type="term" value="C:plasma membrane"/>
    <property type="evidence" value="ECO:0007669"/>
    <property type="project" value="TreeGrafter"/>
</dbReference>
<proteinExistence type="predicted"/>
<dbReference type="PROSITE" id="PS50893">
    <property type="entry name" value="ABC_TRANSPORTER_2"/>
    <property type="match status" value="1"/>
</dbReference>
<organism evidence="4 5">
    <name type="scientific">Romboutsia timonensis</name>
    <dbReference type="NCBI Taxonomy" id="1776391"/>
    <lineage>
        <taxon>Bacteria</taxon>
        <taxon>Bacillati</taxon>
        <taxon>Bacillota</taxon>
        <taxon>Clostridia</taxon>
        <taxon>Peptostreptococcales</taxon>
        <taxon>Peptostreptococcaceae</taxon>
        <taxon>Romboutsia</taxon>
    </lineage>
</organism>
<dbReference type="InterPro" id="IPR017871">
    <property type="entry name" value="ABC_transporter-like_CS"/>
</dbReference>
<dbReference type="GO" id="GO:0016887">
    <property type="term" value="F:ATP hydrolysis activity"/>
    <property type="evidence" value="ECO:0007669"/>
    <property type="project" value="InterPro"/>
</dbReference>
<dbReference type="InterPro" id="IPR003593">
    <property type="entry name" value="AAA+_ATPase"/>
</dbReference>
<dbReference type="Gene3D" id="3.40.50.300">
    <property type="entry name" value="P-loop containing nucleotide triphosphate hydrolases"/>
    <property type="match status" value="1"/>
</dbReference>
<dbReference type="SMART" id="SM00382">
    <property type="entry name" value="AAA"/>
    <property type="match status" value="1"/>
</dbReference>
<dbReference type="SUPFAM" id="SSF52540">
    <property type="entry name" value="P-loop containing nucleoside triphosphate hydrolases"/>
    <property type="match status" value="1"/>
</dbReference>
<evidence type="ECO:0000256" key="1">
    <source>
        <dbReference type="ARBA" id="ARBA00022741"/>
    </source>
</evidence>
<dbReference type="InterPro" id="IPR003439">
    <property type="entry name" value="ABC_transporter-like_ATP-bd"/>
</dbReference>
<feature type="domain" description="ABC transporter" evidence="3">
    <location>
        <begin position="2"/>
        <end position="217"/>
    </location>
</feature>
<evidence type="ECO:0000313" key="5">
    <source>
        <dbReference type="Proteomes" id="UP000776700"/>
    </source>
</evidence>
<reference evidence="4" key="1">
    <citation type="journal article" date="2021" name="PeerJ">
        <title>Extensive microbial diversity within the chicken gut microbiome revealed by metagenomics and culture.</title>
        <authorList>
            <person name="Gilroy R."/>
            <person name="Ravi A."/>
            <person name="Getino M."/>
            <person name="Pursley I."/>
            <person name="Horton D.L."/>
            <person name="Alikhan N.F."/>
            <person name="Baker D."/>
            <person name="Gharbi K."/>
            <person name="Hall N."/>
            <person name="Watson M."/>
            <person name="Adriaenssens E.M."/>
            <person name="Foster-Nyarko E."/>
            <person name="Jarju S."/>
            <person name="Secka A."/>
            <person name="Antonio M."/>
            <person name="Oren A."/>
            <person name="Chaudhuri R.R."/>
            <person name="La Ragione R."/>
            <person name="Hildebrand F."/>
            <person name="Pallen M.J."/>
        </authorList>
    </citation>
    <scope>NUCLEOTIDE SEQUENCE</scope>
    <source>
        <strain evidence="4">1277</strain>
    </source>
</reference>
<dbReference type="InterPro" id="IPR015854">
    <property type="entry name" value="ABC_transpr_LolD-like"/>
</dbReference>
<comment type="caution">
    <text evidence="4">The sequence shown here is derived from an EMBL/GenBank/DDBJ whole genome shotgun (WGS) entry which is preliminary data.</text>
</comment>
<dbReference type="PANTHER" id="PTHR24220">
    <property type="entry name" value="IMPORT ATP-BINDING PROTEIN"/>
    <property type="match status" value="1"/>
</dbReference>
<evidence type="ECO:0000313" key="4">
    <source>
        <dbReference type="EMBL" id="HJG96284.1"/>
    </source>
</evidence>
<dbReference type="PANTHER" id="PTHR24220:SF659">
    <property type="entry name" value="TRANSPORTER, PUTATIVE-RELATED"/>
    <property type="match status" value="1"/>
</dbReference>
<dbReference type="AlphaFoldDB" id="A0A921N0U6"/>
<dbReference type="PROSITE" id="PS00211">
    <property type="entry name" value="ABC_TRANSPORTER_1"/>
    <property type="match status" value="1"/>
</dbReference>
<dbReference type="Proteomes" id="UP000776700">
    <property type="component" value="Unassembled WGS sequence"/>
</dbReference>
<protein>
    <submittedName>
        <fullName evidence="4">ATP-binding cassette domain-containing protein</fullName>
    </submittedName>
</protein>
<sequence length="219" mass="24593">MIKLNNLTKTYIDSKISIKSTHFNKENSYLILGPSGSGKSTMLNLIGGLIKPTSGSIQLSLNNQTIDITNLKDKQLRKLRLDNIGYILQDFKLFDDFTVKDNIEILLNLSNKKISTQQLKEILKQVGLEHKINSKVKHLSGGEKQRVAIARVLANDYDILLCDEPTGSLNKSLANELIQLIIGVHKKAKNTLIVVSHDETMAKYFDEVVRFENLIEGSE</sequence>
<accession>A0A921N0U6</accession>
<evidence type="ECO:0000256" key="2">
    <source>
        <dbReference type="ARBA" id="ARBA00022840"/>
    </source>
</evidence>
<dbReference type="EMBL" id="DYUB01000136">
    <property type="protein sequence ID" value="HJG96284.1"/>
    <property type="molecule type" value="Genomic_DNA"/>
</dbReference>
<dbReference type="GO" id="GO:0022857">
    <property type="term" value="F:transmembrane transporter activity"/>
    <property type="evidence" value="ECO:0007669"/>
    <property type="project" value="TreeGrafter"/>
</dbReference>
<dbReference type="GO" id="GO:0005524">
    <property type="term" value="F:ATP binding"/>
    <property type="evidence" value="ECO:0007669"/>
    <property type="project" value="UniProtKB-KW"/>
</dbReference>
<dbReference type="InterPro" id="IPR027417">
    <property type="entry name" value="P-loop_NTPase"/>
</dbReference>
<name>A0A921N0U6_9FIRM</name>
<gene>
    <name evidence="4" type="ORF">K8V90_04175</name>
</gene>
<keyword evidence="1" id="KW-0547">Nucleotide-binding</keyword>